<organism evidence="1 2">
    <name type="scientific">Necator americanus</name>
    <name type="common">Human hookworm</name>
    <dbReference type="NCBI Taxonomy" id="51031"/>
    <lineage>
        <taxon>Eukaryota</taxon>
        <taxon>Metazoa</taxon>
        <taxon>Ecdysozoa</taxon>
        <taxon>Nematoda</taxon>
        <taxon>Chromadorea</taxon>
        <taxon>Rhabditida</taxon>
        <taxon>Rhabditina</taxon>
        <taxon>Rhabditomorpha</taxon>
        <taxon>Strongyloidea</taxon>
        <taxon>Ancylostomatidae</taxon>
        <taxon>Bunostominae</taxon>
        <taxon>Necator</taxon>
    </lineage>
</organism>
<dbReference type="OrthoDB" id="5876164at2759"/>
<evidence type="ECO:0000313" key="2">
    <source>
        <dbReference type="Proteomes" id="UP000053676"/>
    </source>
</evidence>
<accession>W2TPJ2</accession>
<dbReference type="KEGG" id="nai:NECAME_07683"/>
<keyword evidence="2" id="KW-1185">Reference proteome</keyword>
<proteinExistence type="predicted"/>
<protein>
    <submittedName>
        <fullName evidence="1">Uncharacterized protein</fullName>
    </submittedName>
</protein>
<sequence length="192" mass="22070">MELNLKVVPILLSQGVIRIYEEAENVLLFVSLELCMFLSTFNEVFNELLFLVDLEAILSRRRLADKTWDLVEDAEAPFVKRSRSDEYVLREGSKIWCDAQVQPSYETVKMEVDSTGHTQMEEISGKPLLITDTQSQHLHLDASKQSNMPSSEAMVENTVQIFPQTVPLYVNQSQGNDFSYCHRSAFSRHLFF</sequence>
<dbReference type="OMA" id="DINCNEC"/>
<dbReference type="Proteomes" id="UP000053676">
    <property type="component" value="Unassembled WGS sequence"/>
</dbReference>
<dbReference type="AlphaFoldDB" id="W2TPJ2"/>
<gene>
    <name evidence="1" type="ORF">NECAME_07683</name>
</gene>
<reference evidence="2" key="1">
    <citation type="journal article" date="2014" name="Nat. Genet.">
        <title>Genome of the human hookworm Necator americanus.</title>
        <authorList>
            <person name="Tang Y.T."/>
            <person name="Gao X."/>
            <person name="Rosa B.A."/>
            <person name="Abubucker S."/>
            <person name="Hallsworth-Pepin K."/>
            <person name="Martin J."/>
            <person name="Tyagi R."/>
            <person name="Heizer E."/>
            <person name="Zhang X."/>
            <person name="Bhonagiri-Palsikar V."/>
            <person name="Minx P."/>
            <person name="Warren W.C."/>
            <person name="Wang Q."/>
            <person name="Zhan B."/>
            <person name="Hotez P.J."/>
            <person name="Sternberg P.W."/>
            <person name="Dougall A."/>
            <person name="Gaze S.T."/>
            <person name="Mulvenna J."/>
            <person name="Sotillo J."/>
            <person name="Ranganathan S."/>
            <person name="Rabelo E.M."/>
            <person name="Wilson R.K."/>
            <person name="Felgner P.L."/>
            <person name="Bethony J."/>
            <person name="Hawdon J.M."/>
            <person name="Gasser R.B."/>
            <person name="Loukas A."/>
            <person name="Mitreva M."/>
        </authorList>
    </citation>
    <scope>NUCLEOTIDE SEQUENCE [LARGE SCALE GENOMIC DNA]</scope>
</reference>
<name>W2TPJ2_NECAM</name>
<dbReference type="EMBL" id="KI658342">
    <property type="protein sequence ID" value="ETN82907.1"/>
    <property type="molecule type" value="Genomic_DNA"/>
</dbReference>
<evidence type="ECO:0000313" key="1">
    <source>
        <dbReference type="EMBL" id="ETN82907.1"/>
    </source>
</evidence>